<protein>
    <recommendedName>
        <fullName evidence="3">Adhesin domain-containing protein</fullName>
    </recommendedName>
</protein>
<comment type="caution">
    <text evidence="1">The sequence shown here is derived from an EMBL/GenBank/DDBJ whole genome shotgun (WGS) entry which is preliminary data.</text>
</comment>
<keyword evidence="2" id="KW-1185">Reference proteome</keyword>
<organism evidence="1 2">
    <name type="scientific">Paenibacillus auburnensis</name>
    <dbReference type="NCBI Taxonomy" id="2905649"/>
    <lineage>
        <taxon>Bacteria</taxon>
        <taxon>Bacillati</taxon>
        <taxon>Bacillota</taxon>
        <taxon>Bacilli</taxon>
        <taxon>Bacillales</taxon>
        <taxon>Paenibacillaceae</taxon>
        <taxon>Paenibacillus</taxon>
    </lineage>
</organism>
<reference evidence="1" key="1">
    <citation type="submission" date="2022-01" db="EMBL/GenBank/DDBJ databases">
        <authorList>
            <person name="Criscuolo A."/>
        </authorList>
    </citation>
    <scope>NUCLEOTIDE SEQUENCE</scope>
    <source>
        <strain evidence="1">CIP111892</strain>
    </source>
</reference>
<evidence type="ECO:0000313" key="1">
    <source>
        <dbReference type="EMBL" id="CAH1193763.1"/>
    </source>
</evidence>
<dbReference type="EMBL" id="CAKMMG010000001">
    <property type="protein sequence ID" value="CAH1193763.1"/>
    <property type="molecule type" value="Genomic_DNA"/>
</dbReference>
<gene>
    <name evidence="1" type="ORF">PAECIP111892_01310</name>
</gene>
<name>A0ABM9BUM0_9BACL</name>
<proteinExistence type="predicted"/>
<dbReference type="Proteomes" id="UP000838324">
    <property type="component" value="Unassembled WGS sequence"/>
</dbReference>
<dbReference type="PROSITE" id="PS51257">
    <property type="entry name" value="PROKAR_LIPOPROTEIN"/>
    <property type="match status" value="1"/>
</dbReference>
<evidence type="ECO:0008006" key="3">
    <source>
        <dbReference type="Google" id="ProtNLM"/>
    </source>
</evidence>
<accession>A0ABM9BUM0</accession>
<evidence type="ECO:0000313" key="2">
    <source>
        <dbReference type="Proteomes" id="UP000838324"/>
    </source>
</evidence>
<sequence>MLRKKHSTAIIAAVTVFSLVLLAGCRELPGKEAADNQLEESFSGDNGTPFLESLNLGLSEAAESVSQDIEEAAGNVQEAAGSVQEAVQEAAAEVADQINESGLRQDLTVSLKSGDSTELILDNAVGKIEVVSVEGDTVHVSASVIAHNPVTKEVDQKILDNAEVSIESSSGKLMVSAHPKDSPKKDLWTWAQKKYKHSDFSINYVIEVPAGITRYEINNNVGSVQLSSLQGTFKIISDVGTISLQDVQITGKSIVQTDTGSISLGLGSMTSSSSLTASSDVGAIKTTLTSGLKCTVKASSELGAISGVSKGKQDYNGGGPLLALSTEIGAITVR</sequence>